<dbReference type="Proteomes" id="UP000694522">
    <property type="component" value="Unplaced"/>
</dbReference>
<dbReference type="Ensembl" id="ENSACOT00000014582.1">
    <property type="protein sequence ID" value="ENSACOP00000014085.1"/>
    <property type="gene ID" value="ENSACOG00000009797.1"/>
</dbReference>
<feature type="compositionally biased region" description="Low complexity" evidence="1">
    <location>
        <begin position="41"/>
        <end position="50"/>
    </location>
</feature>
<name>A0A8B9FWH4_9PSIT</name>
<feature type="compositionally biased region" description="Polar residues" evidence="1">
    <location>
        <begin position="82"/>
        <end position="95"/>
    </location>
</feature>
<reference evidence="2" key="2">
    <citation type="submission" date="2025-09" db="UniProtKB">
        <authorList>
            <consortium name="Ensembl"/>
        </authorList>
    </citation>
    <scope>IDENTIFICATION</scope>
</reference>
<evidence type="ECO:0000313" key="3">
    <source>
        <dbReference type="Proteomes" id="UP000694522"/>
    </source>
</evidence>
<dbReference type="AlphaFoldDB" id="A0A8B9FWH4"/>
<keyword evidence="3" id="KW-1185">Reference proteome</keyword>
<sequence length="130" mass="14374">LLTDSLFVSNLLGLSGSSCFLQPIRTLLRSAERMRRWFAESGSRVRSSVGDSRDRESSMRTVTVGSLSWGVKRFPTSSTTSQPQASHPNLNNRSDSAPRAACGEGKPRFNVGLAWRCWRCLLSPLTQQEA</sequence>
<protein>
    <submittedName>
        <fullName evidence="2">Uncharacterized protein</fullName>
    </submittedName>
</protein>
<feature type="region of interest" description="Disordered" evidence="1">
    <location>
        <begin position="41"/>
        <end position="102"/>
    </location>
</feature>
<proteinExistence type="predicted"/>
<reference evidence="2" key="1">
    <citation type="submission" date="2025-08" db="UniProtKB">
        <authorList>
            <consortium name="Ensembl"/>
        </authorList>
    </citation>
    <scope>IDENTIFICATION</scope>
</reference>
<organism evidence="2 3">
    <name type="scientific">Amazona collaria</name>
    <name type="common">yellow-billed parrot</name>
    <dbReference type="NCBI Taxonomy" id="241587"/>
    <lineage>
        <taxon>Eukaryota</taxon>
        <taxon>Metazoa</taxon>
        <taxon>Chordata</taxon>
        <taxon>Craniata</taxon>
        <taxon>Vertebrata</taxon>
        <taxon>Euteleostomi</taxon>
        <taxon>Archelosauria</taxon>
        <taxon>Archosauria</taxon>
        <taxon>Dinosauria</taxon>
        <taxon>Saurischia</taxon>
        <taxon>Theropoda</taxon>
        <taxon>Coelurosauria</taxon>
        <taxon>Aves</taxon>
        <taxon>Neognathae</taxon>
        <taxon>Neoaves</taxon>
        <taxon>Telluraves</taxon>
        <taxon>Australaves</taxon>
        <taxon>Psittaciformes</taxon>
        <taxon>Psittacidae</taxon>
        <taxon>Amazona</taxon>
    </lineage>
</organism>
<evidence type="ECO:0000313" key="2">
    <source>
        <dbReference type="Ensembl" id="ENSACOP00000014085.1"/>
    </source>
</evidence>
<evidence type="ECO:0000256" key="1">
    <source>
        <dbReference type="SAM" id="MobiDB-lite"/>
    </source>
</evidence>
<accession>A0A8B9FWH4</accession>